<dbReference type="Proteomes" id="UP001359485">
    <property type="component" value="Unassembled WGS sequence"/>
</dbReference>
<feature type="domain" description="POLO box" evidence="13">
    <location>
        <begin position="489"/>
        <end position="570"/>
    </location>
</feature>
<dbReference type="GO" id="GO:0000776">
    <property type="term" value="C:kinetochore"/>
    <property type="evidence" value="ECO:0007669"/>
    <property type="project" value="TreeGrafter"/>
</dbReference>
<keyword evidence="6" id="KW-0677">Repeat</keyword>
<dbReference type="AlphaFoldDB" id="A0AAN8PJV0"/>
<dbReference type="PROSITE" id="PS00108">
    <property type="entry name" value="PROTEIN_KINASE_ST"/>
    <property type="match status" value="1"/>
</dbReference>
<dbReference type="InterPro" id="IPR036947">
    <property type="entry name" value="POLO_box_dom_sf"/>
</dbReference>
<name>A0AAN8PJV0_POLSC</name>
<evidence type="ECO:0000313" key="14">
    <source>
        <dbReference type="EMBL" id="KAK6636246.1"/>
    </source>
</evidence>
<evidence type="ECO:0000256" key="5">
    <source>
        <dbReference type="ARBA" id="ARBA00022679"/>
    </source>
</evidence>
<dbReference type="GO" id="GO:0005524">
    <property type="term" value="F:ATP binding"/>
    <property type="evidence" value="ECO:0007669"/>
    <property type="project" value="UniProtKB-KW"/>
</dbReference>
<evidence type="ECO:0000256" key="9">
    <source>
        <dbReference type="ARBA" id="ARBA00022840"/>
    </source>
</evidence>
<evidence type="ECO:0000256" key="10">
    <source>
        <dbReference type="ARBA" id="ARBA00047802"/>
    </source>
</evidence>
<dbReference type="InterPro" id="IPR000719">
    <property type="entry name" value="Prot_kinase_dom"/>
</dbReference>
<dbReference type="PROSITE" id="PS50078">
    <property type="entry name" value="POLO_BOX"/>
    <property type="match status" value="2"/>
</dbReference>
<evidence type="ECO:0000256" key="8">
    <source>
        <dbReference type="ARBA" id="ARBA00022777"/>
    </source>
</evidence>
<dbReference type="InterPro" id="IPR000959">
    <property type="entry name" value="POLO_box_dom"/>
</dbReference>
<keyword evidence="16" id="KW-1185">Reference proteome</keyword>
<reference evidence="14 17" key="1">
    <citation type="submission" date="2023-10" db="EMBL/GenBank/DDBJ databases">
        <title>Genomes of two closely related lineages of the louse Polyplax serrata with different host specificities.</title>
        <authorList>
            <person name="Martinu J."/>
            <person name="Tarabai H."/>
            <person name="Stefka J."/>
            <person name="Hypsa V."/>
        </authorList>
    </citation>
    <scope>NUCLEOTIDE SEQUENCE [LARGE SCALE GENOMIC DNA]</scope>
    <source>
        <strain evidence="15">98ZLc_SE</strain>
        <strain evidence="14">HR10_N</strain>
    </source>
</reference>
<gene>
    <name evidence="14" type="ORF">RUM43_009904</name>
    <name evidence="15" type="ORF">RUM44_012095</name>
</gene>
<comment type="catalytic activity">
    <reaction evidence="10">
        <text>L-threonyl-[protein] + ATP = O-phospho-L-threonyl-[protein] + ADP + H(+)</text>
        <dbReference type="Rhea" id="RHEA:46608"/>
        <dbReference type="Rhea" id="RHEA-COMP:11060"/>
        <dbReference type="Rhea" id="RHEA-COMP:11605"/>
        <dbReference type="ChEBI" id="CHEBI:15378"/>
        <dbReference type="ChEBI" id="CHEBI:30013"/>
        <dbReference type="ChEBI" id="CHEBI:30616"/>
        <dbReference type="ChEBI" id="CHEBI:61977"/>
        <dbReference type="ChEBI" id="CHEBI:456216"/>
        <dbReference type="EC" id="2.7.11.21"/>
    </reaction>
</comment>
<evidence type="ECO:0000256" key="2">
    <source>
        <dbReference type="ARBA" id="ARBA00012424"/>
    </source>
</evidence>
<evidence type="ECO:0000256" key="1">
    <source>
        <dbReference type="ARBA" id="ARBA00004496"/>
    </source>
</evidence>
<dbReference type="PANTHER" id="PTHR24345:SF93">
    <property type="entry name" value="SERINE_THREONINE-PROTEIN KINASE PLK1"/>
    <property type="match status" value="1"/>
</dbReference>
<dbReference type="CDD" id="cd14099">
    <property type="entry name" value="STKc_PLK"/>
    <property type="match status" value="1"/>
</dbReference>
<dbReference type="EMBL" id="JAWJWE010000004">
    <property type="protein sequence ID" value="KAK6636246.1"/>
    <property type="molecule type" value="Genomic_DNA"/>
</dbReference>
<dbReference type="Gene3D" id="1.10.510.10">
    <property type="entry name" value="Transferase(Phosphotransferase) domain 1"/>
    <property type="match status" value="1"/>
</dbReference>
<feature type="domain" description="POLO box" evidence="13">
    <location>
        <begin position="390"/>
        <end position="468"/>
    </location>
</feature>
<dbReference type="SMART" id="SM00220">
    <property type="entry name" value="S_TKc"/>
    <property type="match status" value="1"/>
</dbReference>
<dbReference type="GO" id="GO:0005634">
    <property type="term" value="C:nucleus"/>
    <property type="evidence" value="ECO:0007669"/>
    <property type="project" value="TreeGrafter"/>
</dbReference>
<keyword evidence="7" id="KW-0547">Nucleotide-binding</keyword>
<keyword evidence="8" id="KW-0418">Kinase</keyword>
<keyword evidence="5" id="KW-0808">Transferase</keyword>
<comment type="subcellular location">
    <subcellularLocation>
        <location evidence="1">Cytoplasm</location>
    </subcellularLocation>
</comment>
<sequence>MSKSSSNNKEGDYIPDVIRDEHRNIVYHKGVFFGKGGFAKCFEVTDAKTGGVFAGKVVPKRLLKKGKQKEKMTSEIKIHQSLKHHNVVGFHSFFDDDMNVYIVLELCRKRSMMELHRRRKAITEPEARYFMKQILDGVGYLHKNNIVHRDLKLGNLFLDDNLQVKIGDFGLAAKLEHSDEKKQTVCGTPNYIAPEILNNLGHSFEVDMWSIGCILYTLLVGKPPFETKTLEETYKRIKDCNYSIPSHIPRHAEQLIVWLLQIDPSKRPTVQQAANHEWFSGWTPTSLPASVLISTPRFPHVEETKASKTASRKPLIEVNSEQVAPSPKKNNRMSTAIAGAANIAMVSHYECRKHLQRLVEQLASVLESNPKHKELNNVEDCDPAAQPLIWVSKWVDYSDKYGFGFQLIDGSWGVFFNDTTKIVMLANNLNVHYINRDGLEEYFTVYDHPVELEKKIKLLSYFRKYMNEHLMTAGGNVPRVPDPVSRTPYLYQWFRTSQGVFMCLTNGTVQVNFLNHTKIIMCPLMDAVTYVDEDQTFRTYRFSTIKTQGTSQALVNSLAYAHQKLLYNLRPGNSRK</sequence>
<dbReference type="FunFam" id="3.30.200.20:FF:000284">
    <property type="entry name" value="Serine/threonine-protein kinase PLK"/>
    <property type="match status" value="1"/>
</dbReference>
<keyword evidence="4" id="KW-0723">Serine/threonine-protein kinase</keyword>
<evidence type="ECO:0000256" key="11">
    <source>
        <dbReference type="ARBA" id="ARBA00048347"/>
    </source>
</evidence>
<feature type="domain" description="Protein kinase" evidence="12">
    <location>
        <begin position="27"/>
        <end position="279"/>
    </location>
</feature>
<proteinExistence type="predicted"/>
<dbReference type="CDD" id="cd13118">
    <property type="entry name" value="POLO_box_1"/>
    <property type="match status" value="1"/>
</dbReference>
<evidence type="ECO:0000256" key="7">
    <source>
        <dbReference type="ARBA" id="ARBA00022741"/>
    </source>
</evidence>
<evidence type="ECO:0000259" key="12">
    <source>
        <dbReference type="PROSITE" id="PS50011"/>
    </source>
</evidence>
<keyword evidence="3" id="KW-0963">Cytoplasm</keyword>
<dbReference type="Pfam" id="PF00659">
    <property type="entry name" value="POLO_box"/>
    <property type="match status" value="2"/>
</dbReference>
<dbReference type="Pfam" id="PF00069">
    <property type="entry name" value="Pkinase"/>
    <property type="match status" value="1"/>
</dbReference>
<dbReference type="GO" id="GO:0007052">
    <property type="term" value="P:mitotic spindle organization"/>
    <property type="evidence" value="ECO:0007669"/>
    <property type="project" value="TreeGrafter"/>
</dbReference>
<dbReference type="GO" id="GO:0005737">
    <property type="term" value="C:cytoplasm"/>
    <property type="evidence" value="ECO:0007669"/>
    <property type="project" value="UniProtKB-SubCell"/>
</dbReference>
<evidence type="ECO:0000313" key="17">
    <source>
        <dbReference type="Proteomes" id="UP001372834"/>
    </source>
</evidence>
<dbReference type="Gene3D" id="3.30.200.20">
    <property type="entry name" value="Phosphorylase Kinase, domain 1"/>
    <property type="match status" value="1"/>
</dbReference>
<evidence type="ECO:0000313" key="16">
    <source>
        <dbReference type="Proteomes" id="UP001359485"/>
    </source>
</evidence>
<dbReference type="Gene3D" id="3.30.1120.30">
    <property type="entry name" value="POLO box domain"/>
    <property type="match status" value="2"/>
</dbReference>
<dbReference type="PANTHER" id="PTHR24345">
    <property type="entry name" value="SERINE/THREONINE-PROTEIN KINASE PLK"/>
    <property type="match status" value="1"/>
</dbReference>
<dbReference type="InterPro" id="IPR033701">
    <property type="entry name" value="POLO_box_1"/>
</dbReference>
<protein>
    <recommendedName>
        <fullName evidence="2">polo kinase</fullName>
        <ecNumber evidence="2">2.7.11.21</ecNumber>
    </recommendedName>
</protein>
<dbReference type="PROSITE" id="PS50011">
    <property type="entry name" value="PROTEIN_KINASE_DOM"/>
    <property type="match status" value="1"/>
</dbReference>
<dbReference type="EMBL" id="JAWJWF010000001">
    <property type="protein sequence ID" value="KAK6640402.1"/>
    <property type="molecule type" value="Genomic_DNA"/>
</dbReference>
<dbReference type="GO" id="GO:0005813">
    <property type="term" value="C:centrosome"/>
    <property type="evidence" value="ECO:0007669"/>
    <property type="project" value="TreeGrafter"/>
</dbReference>
<dbReference type="InterPro" id="IPR008271">
    <property type="entry name" value="Ser/Thr_kinase_AS"/>
</dbReference>
<dbReference type="GO" id="GO:0000922">
    <property type="term" value="C:spindle pole"/>
    <property type="evidence" value="ECO:0007669"/>
    <property type="project" value="TreeGrafter"/>
</dbReference>
<dbReference type="SUPFAM" id="SSF82615">
    <property type="entry name" value="Polo-box domain"/>
    <property type="match status" value="2"/>
</dbReference>
<dbReference type="GO" id="GO:0004674">
    <property type="term" value="F:protein serine/threonine kinase activity"/>
    <property type="evidence" value="ECO:0007669"/>
    <property type="project" value="UniProtKB-KW"/>
</dbReference>
<evidence type="ECO:0000256" key="3">
    <source>
        <dbReference type="ARBA" id="ARBA00022490"/>
    </source>
</evidence>
<dbReference type="FunFam" id="3.30.1120.30:FF:000001">
    <property type="entry name" value="Serine/threonine-protein kinase PLK"/>
    <property type="match status" value="1"/>
</dbReference>
<evidence type="ECO:0000259" key="13">
    <source>
        <dbReference type="PROSITE" id="PS50078"/>
    </source>
</evidence>
<evidence type="ECO:0000256" key="6">
    <source>
        <dbReference type="ARBA" id="ARBA00022737"/>
    </source>
</evidence>
<comment type="caution">
    <text evidence="14">The sequence shown here is derived from an EMBL/GenBank/DDBJ whole genome shotgun (WGS) entry which is preliminary data.</text>
</comment>
<dbReference type="SUPFAM" id="SSF56112">
    <property type="entry name" value="Protein kinase-like (PK-like)"/>
    <property type="match status" value="1"/>
</dbReference>
<dbReference type="InterPro" id="IPR011009">
    <property type="entry name" value="Kinase-like_dom_sf"/>
</dbReference>
<dbReference type="EC" id="2.7.11.21" evidence="2"/>
<organism evidence="14 17">
    <name type="scientific">Polyplax serrata</name>
    <name type="common">Common mouse louse</name>
    <dbReference type="NCBI Taxonomy" id="468196"/>
    <lineage>
        <taxon>Eukaryota</taxon>
        <taxon>Metazoa</taxon>
        <taxon>Ecdysozoa</taxon>
        <taxon>Arthropoda</taxon>
        <taxon>Hexapoda</taxon>
        <taxon>Insecta</taxon>
        <taxon>Pterygota</taxon>
        <taxon>Neoptera</taxon>
        <taxon>Paraneoptera</taxon>
        <taxon>Psocodea</taxon>
        <taxon>Troctomorpha</taxon>
        <taxon>Phthiraptera</taxon>
        <taxon>Anoplura</taxon>
        <taxon>Polyplacidae</taxon>
        <taxon>Polyplax</taxon>
    </lineage>
</organism>
<comment type="catalytic activity">
    <reaction evidence="11">
        <text>L-seryl-[protein] + ATP = O-phospho-L-seryl-[protein] + ADP + H(+)</text>
        <dbReference type="Rhea" id="RHEA:17989"/>
        <dbReference type="Rhea" id="RHEA-COMP:9863"/>
        <dbReference type="Rhea" id="RHEA-COMP:11604"/>
        <dbReference type="ChEBI" id="CHEBI:15378"/>
        <dbReference type="ChEBI" id="CHEBI:29999"/>
        <dbReference type="ChEBI" id="CHEBI:30616"/>
        <dbReference type="ChEBI" id="CHEBI:83421"/>
        <dbReference type="ChEBI" id="CHEBI:456216"/>
        <dbReference type="EC" id="2.7.11.21"/>
    </reaction>
</comment>
<dbReference type="Proteomes" id="UP001372834">
    <property type="component" value="Unassembled WGS sequence"/>
</dbReference>
<keyword evidence="9" id="KW-0067">ATP-binding</keyword>
<evidence type="ECO:0000313" key="15">
    <source>
        <dbReference type="EMBL" id="KAK6640402.1"/>
    </source>
</evidence>
<accession>A0AAN8PJV0</accession>
<evidence type="ECO:0000256" key="4">
    <source>
        <dbReference type="ARBA" id="ARBA00022527"/>
    </source>
</evidence>
<dbReference type="CDD" id="cd13117">
    <property type="entry name" value="POLO_box_2"/>
    <property type="match status" value="1"/>
</dbReference>
<dbReference type="InterPro" id="IPR033695">
    <property type="entry name" value="POLO_box_2"/>
</dbReference>
<dbReference type="FunFam" id="1.10.510.10:FF:000571">
    <property type="entry name" value="Maternal embryonic leucine zipper kinase"/>
    <property type="match status" value="1"/>
</dbReference>